<reference evidence="1" key="1">
    <citation type="journal article" date="2015" name="Nature">
        <title>Complex archaea that bridge the gap between prokaryotes and eukaryotes.</title>
        <authorList>
            <person name="Spang A."/>
            <person name="Saw J.H."/>
            <person name="Jorgensen S.L."/>
            <person name="Zaremba-Niedzwiedzka K."/>
            <person name="Martijn J."/>
            <person name="Lind A.E."/>
            <person name="van Eijk R."/>
            <person name="Schleper C."/>
            <person name="Guy L."/>
            <person name="Ettema T.J."/>
        </authorList>
    </citation>
    <scope>NUCLEOTIDE SEQUENCE</scope>
</reference>
<comment type="caution">
    <text evidence="1">The sequence shown here is derived from an EMBL/GenBank/DDBJ whole genome shotgun (WGS) entry which is preliminary data.</text>
</comment>
<proteinExistence type="predicted"/>
<evidence type="ECO:0000313" key="1">
    <source>
        <dbReference type="EMBL" id="KKL03786.1"/>
    </source>
</evidence>
<name>A0A0F9CDP7_9ZZZZ</name>
<protein>
    <submittedName>
        <fullName evidence="1">Uncharacterized protein</fullName>
    </submittedName>
</protein>
<dbReference type="AlphaFoldDB" id="A0A0F9CDP7"/>
<accession>A0A0F9CDP7</accession>
<gene>
    <name evidence="1" type="ORF">LCGC14_2622610</name>
</gene>
<dbReference type="EMBL" id="LAZR01044792">
    <property type="protein sequence ID" value="KKL03786.1"/>
    <property type="molecule type" value="Genomic_DNA"/>
</dbReference>
<organism evidence="1">
    <name type="scientific">marine sediment metagenome</name>
    <dbReference type="NCBI Taxonomy" id="412755"/>
    <lineage>
        <taxon>unclassified sequences</taxon>
        <taxon>metagenomes</taxon>
        <taxon>ecological metagenomes</taxon>
    </lineage>
</organism>
<sequence length="85" mass="10127">MSVYYFAVVRKDTADGVPLLATNLQAISDFTGIPVKRLSYHLTRKGMRYYWQREPNAEVWKVNDIHKIHRPQYDNPAYNKKKREQ</sequence>